<comment type="caution">
    <text evidence="11">The sequence shown here is derived from an EMBL/GenBank/DDBJ whole genome shotgun (WGS) entry which is preliminary data.</text>
</comment>
<evidence type="ECO:0000259" key="10">
    <source>
        <dbReference type="Pfam" id="PF02397"/>
    </source>
</evidence>
<keyword evidence="3" id="KW-1003">Cell membrane</keyword>
<keyword evidence="4 11" id="KW-0808">Transferase</keyword>
<protein>
    <submittedName>
        <fullName evidence="11">Sugar transferase</fullName>
    </submittedName>
</protein>
<dbReference type="RefSeq" id="WP_350937931.1">
    <property type="nucleotide sequence ID" value="NZ_JAYWLC010000012.1"/>
</dbReference>
<dbReference type="GO" id="GO:0016740">
    <property type="term" value="F:transferase activity"/>
    <property type="evidence" value="ECO:0007669"/>
    <property type="project" value="UniProtKB-KW"/>
</dbReference>
<evidence type="ECO:0000256" key="3">
    <source>
        <dbReference type="ARBA" id="ARBA00022475"/>
    </source>
</evidence>
<sequence>MQHSVSLSKALGDDAIVQISKRRIYHRRMKPVFDLCLALALVPVLMPVIAVFWALARLDGGSGFYGHTRIGKDGRPFRCWKIRTMVPDAERRLALLLATDADAAIEWELSRKLKNDPRVTRLGRFLRKTSLDELPQIWNILRGEMSFVGARPVTEDELTLYRHRRQAYLSQRPGVTGFWQVLGRSDLPYALRVEMDMAYLQKCSLFMDIGLILLTVAVVLRGTGE</sequence>
<reference evidence="11 12" key="2">
    <citation type="submission" date="2024-06" db="EMBL/GenBank/DDBJ databases">
        <title>Thioclava kandeliae sp. nov. from a rhizosphere soil sample of Kandelia candel in a mangrove.</title>
        <authorList>
            <person name="Mu T."/>
        </authorList>
    </citation>
    <scope>NUCLEOTIDE SEQUENCE [LARGE SCALE GENOMIC DNA]</scope>
    <source>
        <strain evidence="11 12">CPCC 100088</strain>
    </source>
</reference>
<evidence type="ECO:0000256" key="8">
    <source>
        <dbReference type="ARBA" id="ARBA00023169"/>
    </source>
</evidence>
<keyword evidence="5 9" id="KW-0812">Transmembrane</keyword>
<evidence type="ECO:0000256" key="6">
    <source>
        <dbReference type="ARBA" id="ARBA00022989"/>
    </source>
</evidence>
<evidence type="ECO:0000313" key="12">
    <source>
        <dbReference type="Proteomes" id="UP001438953"/>
    </source>
</evidence>
<evidence type="ECO:0000313" key="11">
    <source>
        <dbReference type="EMBL" id="MER5172855.1"/>
    </source>
</evidence>
<keyword evidence="12" id="KW-1185">Reference proteome</keyword>
<evidence type="ECO:0000256" key="4">
    <source>
        <dbReference type="ARBA" id="ARBA00022679"/>
    </source>
</evidence>
<feature type="domain" description="Bacterial sugar transferase" evidence="10">
    <location>
        <begin position="30"/>
        <end position="220"/>
    </location>
</feature>
<evidence type="ECO:0000256" key="5">
    <source>
        <dbReference type="ARBA" id="ARBA00022692"/>
    </source>
</evidence>
<dbReference type="EMBL" id="JAYWLC010000012">
    <property type="protein sequence ID" value="MER5172855.1"/>
    <property type="molecule type" value="Genomic_DNA"/>
</dbReference>
<dbReference type="PANTHER" id="PTHR30576:SF4">
    <property type="entry name" value="UNDECAPRENYL-PHOSPHATE GALACTOSE PHOSPHOTRANSFERASE"/>
    <property type="match status" value="1"/>
</dbReference>
<proteinExistence type="inferred from homology"/>
<keyword evidence="6 9" id="KW-1133">Transmembrane helix</keyword>
<evidence type="ECO:0000256" key="2">
    <source>
        <dbReference type="ARBA" id="ARBA00006464"/>
    </source>
</evidence>
<dbReference type="PANTHER" id="PTHR30576">
    <property type="entry name" value="COLANIC BIOSYNTHESIS UDP-GLUCOSE LIPID CARRIER TRANSFERASE"/>
    <property type="match status" value="1"/>
</dbReference>
<keyword evidence="7 9" id="KW-0472">Membrane</keyword>
<comment type="subcellular location">
    <subcellularLocation>
        <location evidence="1">Cell membrane</location>
    </subcellularLocation>
</comment>
<dbReference type="Pfam" id="PF02397">
    <property type="entry name" value="Bac_transf"/>
    <property type="match status" value="1"/>
</dbReference>
<evidence type="ECO:0000256" key="7">
    <source>
        <dbReference type="ARBA" id="ARBA00023136"/>
    </source>
</evidence>
<evidence type="ECO:0000256" key="9">
    <source>
        <dbReference type="SAM" id="Phobius"/>
    </source>
</evidence>
<dbReference type="InterPro" id="IPR003362">
    <property type="entry name" value="Bact_transf"/>
</dbReference>
<accession>A0ABV1SIY2</accession>
<organism evidence="11 12">
    <name type="scientific">Thioclava kandeliae</name>
    <dbReference type="NCBI Taxonomy" id="3070818"/>
    <lineage>
        <taxon>Bacteria</taxon>
        <taxon>Pseudomonadati</taxon>
        <taxon>Pseudomonadota</taxon>
        <taxon>Alphaproteobacteria</taxon>
        <taxon>Rhodobacterales</taxon>
        <taxon>Paracoccaceae</taxon>
        <taxon>Thioclava</taxon>
    </lineage>
</organism>
<evidence type="ECO:0000256" key="1">
    <source>
        <dbReference type="ARBA" id="ARBA00004236"/>
    </source>
</evidence>
<dbReference type="Proteomes" id="UP001438953">
    <property type="component" value="Unassembled WGS sequence"/>
</dbReference>
<comment type="similarity">
    <text evidence="2">Belongs to the bacterial sugar transferase family.</text>
</comment>
<gene>
    <name evidence="11" type="ORF">VSX56_13845</name>
</gene>
<keyword evidence="8" id="KW-0270">Exopolysaccharide synthesis</keyword>
<reference evidence="11 12" key="1">
    <citation type="submission" date="2024-01" db="EMBL/GenBank/DDBJ databases">
        <authorList>
            <person name="Deng Y."/>
            <person name="Su J."/>
        </authorList>
    </citation>
    <scope>NUCLEOTIDE SEQUENCE [LARGE SCALE GENOMIC DNA]</scope>
    <source>
        <strain evidence="11 12">CPCC 100088</strain>
    </source>
</reference>
<feature type="transmembrane region" description="Helical" evidence="9">
    <location>
        <begin position="32"/>
        <end position="56"/>
    </location>
</feature>
<name>A0ABV1SIY2_9RHOB</name>